<comment type="caution">
    <text evidence="2">The sequence shown here is derived from an EMBL/GenBank/DDBJ whole genome shotgun (WGS) entry which is preliminary data.</text>
</comment>
<feature type="compositionally biased region" description="Pro residues" evidence="1">
    <location>
        <begin position="124"/>
        <end position="141"/>
    </location>
</feature>
<gene>
    <name evidence="2" type="ORF">HID58_053974</name>
</gene>
<organism evidence="2 3">
    <name type="scientific">Brassica napus</name>
    <name type="common">Rape</name>
    <dbReference type="NCBI Taxonomy" id="3708"/>
    <lineage>
        <taxon>Eukaryota</taxon>
        <taxon>Viridiplantae</taxon>
        <taxon>Streptophyta</taxon>
        <taxon>Embryophyta</taxon>
        <taxon>Tracheophyta</taxon>
        <taxon>Spermatophyta</taxon>
        <taxon>Magnoliopsida</taxon>
        <taxon>eudicotyledons</taxon>
        <taxon>Gunneridae</taxon>
        <taxon>Pentapetalae</taxon>
        <taxon>rosids</taxon>
        <taxon>malvids</taxon>
        <taxon>Brassicales</taxon>
        <taxon>Brassicaceae</taxon>
        <taxon>Brassiceae</taxon>
        <taxon>Brassica</taxon>
    </lineage>
</organism>
<sequence>MNQRKDSSSKSPKPSPNSIWSPRGRGRERVCGDLQVGDGEGETGERVRGFGRSRRRRGKEQELLDEGAEVFADETNKHMDRRWIYHPPPLHIPVKETGNLQSAVATGVLSPKPEEVPSRRRTTPVPPPPAAVPGNAPPHPLAPTRRSRRRLHLQTSVQPPDTHRETNVYYSLRPRVATRFQGHRRRLGKSATTCGVDVAQTSSTEDAVREGDTWRWEEARNGIMGMVAVKLSPIRVPSVMLLSWKKDPVD</sequence>
<accession>A0ABQ8AG85</accession>
<evidence type="ECO:0000256" key="1">
    <source>
        <dbReference type="SAM" id="MobiDB-lite"/>
    </source>
</evidence>
<keyword evidence="3" id="KW-1185">Reference proteome</keyword>
<dbReference type="Proteomes" id="UP000824890">
    <property type="component" value="Unassembled WGS sequence"/>
</dbReference>
<feature type="region of interest" description="Disordered" evidence="1">
    <location>
        <begin position="108"/>
        <end position="163"/>
    </location>
</feature>
<feature type="region of interest" description="Disordered" evidence="1">
    <location>
        <begin position="1"/>
        <end position="69"/>
    </location>
</feature>
<evidence type="ECO:0000313" key="2">
    <source>
        <dbReference type="EMBL" id="KAH0891545.1"/>
    </source>
</evidence>
<feature type="compositionally biased region" description="Low complexity" evidence="1">
    <location>
        <begin position="9"/>
        <end position="22"/>
    </location>
</feature>
<proteinExistence type="predicted"/>
<protein>
    <submittedName>
        <fullName evidence="2">Uncharacterized protein</fullName>
    </submittedName>
</protein>
<dbReference type="EMBL" id="JAGKQM010000013">
    <property type="protein sequence ID" value="KAH0891545.1"/>
    <property type="molecule type" value="Genomic_DNA"/>
</dbReference>
<feature type="compositionally biased region" description="Basic residues" evidence="1">
    <location>
        <begin position="49"/>
        <end position="58"/>
    </location>
</feature>
<reference evidence="2 3" key="1">
    <citation type="submission" date="2021-05" db="EMBL/GenBank/DDBJ databases">
        <title>Genome Assembly of Synthetic Allotetraploid Brassica napus Reveals Homoeologous Exchanges between Subgenomes.</title>
        <authorList>
            <person name="Davis J.T."/>
        </authorList>
    </citation>
    <scope>NUCLEOTIDE SEQUENCE [LARGE SCALE GENOMIC DNA]</scope>
    <source>
        <strain evidence="3">cv. Da-Ae</strain>
        <tissue evidence="2">Seedling</tissue>
    </source>
</reference>
<name>A0ABQ8AG85_BRANA</name>
<evidence type="ECO:0000313" key="3">
    <source>
        <dbReference type="Proteomes" id="UP000824890"/>
    </source>
</evidence>